<evidence type="ECO:0000259" key="1">
    <source>
        <dbReference type="PROSITE" id="PS51186"/>
    </source>
</evidence>
<keyword evidence="2" id="KW-0808">Transferase</keyword>
<dbReference type="OrthoDB" id="9796171at2"/>
<dbReference type="InterPro" id="IPR000182">
    <property type="entry name" value="GNAT_dom"/>
</dbReference>
<sequence length="145" mass="17168">MWLCKKFEELSTYELFLIYKVRTEIFVVEQQCAYPEVDDKDLISLHLFYLENDQILAYARIIPEKNTVHFGRVLVVQSARQEGWGRKLVEQILNTIKVYFPDKKVHIQAQEYLQNFYQSFGFKAISAVYLEDGIPHLDMELVKQA</sequence>
<keyword evidence="5" id="KW-1185">Reference proteome</keyword>
<organism evidence="2 4">
    <name type="scientific">Rodentibacter trehalosifermentans</name>
    <dbReference type="NCBI Taxonomy" id="1908263"/>
    <lineage>
        <taxon>Bacteria</taxon>
        <taxon>Pseudomonadati</taxon>
        <taxon>Pseudomonadota</taxon>
        <taxon>Gammaproteobacteria</taxon>
        <taxon>Pasteurellales</taxon>
        <taxon>Pasteurellaceae</taxon>
        <taxon>Rodentibacter</taxon>
    </lineage>
</organism>
<dbReference type="EMBL" id="MLHK01000093">
    <property type="protein sequence ID" value="OOF42537.1"/>
    <property type="molecule type" value="Genomic_DNA"/>
</dbReference>
<name>A0A1V3IL34_9PAST</name>
<gene>
    <name evidence="2" type="ORF">BKK51_12720</name>
    <name evidence="3" type="ORF">BKK52_06355</name>
</gene>
<evidence type="ECO:0000313" key="3">
    <source>
        <dbReference type="EMBL" id="OOF48360.1"/>
    </source>
</evidence>
<dbReference type="RefSeq" id="WP_077414269.1">
    <property type="nucleotide sequence ID" value="NZ_MLHK01000093.1"/>
</dbReference>
<evidence type="ECO:0000313" key="5">
    <source>
        <dbReference type="Proteomes" id="UP000189161"/>
    </source>
</evidence>
<dbReference type="InterPro" id="IPR016181">
    <property type="entry name" value="Acyl_CoA_acyltransferase"/>
</dbReference>
<evidence type="ECO:0000313" key="2">
    <source>
        <dbReference type="EMBL" id="OOF42537.1"/>
    </source>
</evidence>
<dbReference type="GO" id="GO:0016747">
    <property type="term" value="F:acyltransferase activity, transferring groups other than amino-acyl groups"/>
    <property type="evidence" value="ECO:0007669"/>
    <property type="project" value="InterPro"/>
</dbReference>
<dbReference type="PROSITE" id="PS51186">
    <property type="entry name" value="GNAT"/>
    <property type="match status" value="1"/>
</dbReference>
<evidence type="ECO:0000313" key="4">
    <source>
        <dbReference type="Proteomes" id="UP000188728"/>
    </source>
</evidence>
<comment type="caution">
    <text evidence="2">The sequence shown here is derived from an EMBL/GenBank/DDBJ whole genome shotgun (WGS) entry which is preliminary data.</text>
</comment>
<dbReference type="AlphaFoldDB" id="A0A1V3IL34"/>
<dbReference type="Proteomes" id="UP000189161">
    <property type="component" value="Unassembled WGS sequence"/>
</dbReference>
<reference evidence="4 5" key="1">
    <citation type="submission" date="2016-10" db="EMBL/GenBank/DDBJ databases">
        <title>Rodentibacter gen. nov. and new species.</title>
        <authorList>
            <person name="Christensen H."/>
        </authorList>
    </citation>
    <scope>NUCLEOTIDE SEQUENCE [LARGE SCALE GENOMIC DNA]</scope>
    <source>
        <strain evidence="2 4">H1983213011</strain>
        <strain evidence="3 5">H1987082031</strain>
    </source>
</reference>
<dbReference type="SUPFAM" id="SSF55729">
    <property type="entry name" value="Acyl-CoA N-acyltransferases (Nat)"/>
    <property type="match status" value="1"/>
</dbReference>
<accession>A0A1V3IL34</accession>
<proteinExistence type="predicted"/>
<dbReference type="CDD" id="cd04301">
    <property type="entry name" value="NAT_SF"/>
    <property type="match status" value="1"/>
</dbReference>
<accession>A0A1V3J0B6</accession>
<dbReference type="Gene3D" id="3.40.630.30">
    <property type="match status" value="1"/>
</dbReference>
<dbReference type="EMBL" id="MLHL01000031">
    <property type="protein sequence ID" value="OOF48360.1"/>
    <property type="molecule type" value="Genomic_DNA"/>
</dbReference>
<dbReference type="Pfam" id="PF13673">
    <property type="entry name" value="Acetyltransf_10"/>
    <property type="match status" value="1"/>
</dbReference>
<dbReference type="Proteomes" id="UP000188728">
    <property type="component" value="Unassembled WGS sequence"/>
</dbReference>
<protein>
    <submittedName>
        <fullName evidence="2">GNAT family N-acetyltransferase</fullName>
    </submittedName>
</protein>
<feature type="domain" description="N-acetyltransferase" evidence="1">
    <location>
        <begin position="5"/>
        <end position="145"/>
    </location>
</feature>